<evidence type="ECO:0000256" key="5">
    <source>
        <dbReference type="PROSITE-ProRule" id="PRU00169"/>
    </source>
</evidence>
<evidence type="ECO:0000256" key="2">
    <source>
        <dbReference type="ARBA" id="ARBA00023015"/>
    </source>
</evidence>
<reference evidence="9" key="1">
    <citation type="journal article" date="2019" name="Int. J. Syst. Evol. Microbiol.">
        <title>The Global Catalogue of Microorganisms (GCM) 10K type strain sequencing project: providing services to taxonomists for standard genome sequencing and annotation.</title>
        <authorList>
            <consortium name="The Broad Institute Genomics Platform"/>
            <consortium name="The Broad Institute Genome Sequencing Center for Infectious Disease"/>
            <person name="Wu L."/>
            <person name="Ma J."/>
        </authorList>
    </citation>
    <scope>NUCLEOTIDE SEQUENCE [LARGE SCALE GENOMIC DNA]</scope>
    <source>
        <strain evidence="9">JCM 12165</strain>
    </source>
</reference>
<dbReference type="InterPro" id="IPR058245">
    <property type="entry name" value="NreC/VraR/RcsB-like_REC"/>
</dbReference>
<keyword evidence="9" id="KW-1185">Reference proteome</keyword>
<dbReference type="EMBL" id="JBHUCP010000025">
    <property type="protein sequence ID" value="MFD1533320.1"/>
    <property type="molecule type" value="Genomic_DNA"/>
</dbReference>
<evidence type="ECO:0000256" key="3">
    <source>
        <dbReference type="ARBA" id="ARBA00023125"/>
    </source>
</evidence>
<keyword evidence="3" id="KW-0238">DNA-binding</keyword>
<proteinExistence type="predicted"/>
<dbReference type="PROSITE" id="PS50110">
    <property type="entry name" value="RESPONSE_REGULATORY"/>
    <property type="match status" value="1"/>
</dbReference>
<dbReference type="SUPFAM" id="SSF46894">
    <property type="entry name" value="C-terminal effector domain of the bipartite response regulators"/>
    <property type="match status" value="1"/>
</dbReference>
<feature type="domain" description="Response regulatory" evidence="7">
    <location>
        <begin position="5"/>
        <end position="125"/>
    </location>
</feature>
<dbReference type="Pfam" id="PF00196">
    <property type="entry name" value="GerE"/>
    <property type="match status" value="1"/>
</dbReference>
<sequence length="234" mass="24874">MRPLRTVIAEDHVLLRDGLIRLLGANGFTVVEAVDNGPMLRDALLRNRPDVAVVDVRLPPTFTDEGLAAAVAARKEVPGLPVLVLSQYVEQLYARELLADQAGGVGYLLKDRVGNVDEFVEAVRRVAAGGTAMDAEVIGQLLGRRAAPIATLTPRERDVLELVAEGRSNAAIAAALFVTEKAVGKHITNIFTKLGLPPSDDDNRRVLAVLAYLQAVGQSMSDGSTPPGGDPSVR</sequence>
<dbReference type="Gene3D" id="3.40.50.2300">
    <property type="match status" value="1"/>
</dbReference>
<keyword evidence="2" id="KW-0805">Transcription regulation</keyword>
<dbReference type="PROSITE" id="PS50043">
    <property type="entry name" value="HTH_LUXR_2"/>
    <property type="match status" value="1"/>
</dbReference>
<dbReference type="CDD" id="cd17535">
    <property type="entry name" value="REC_NarL-like"/>
    <property type="match status" value="1"/>
</dbReference>
<protein>
    <submittedName>
        <fullName evidence="8">LuxR C-terminal-related transcriptional regulator</fullName>
    </submittedName>
</protein>
<organism evidence="8 9">
    <name type="scientific">Pseudonocardia aurantiaca</name>
    <dbReference type="NCBI Taxonomy" id="75290"/>
    <lineage>
        <taxon>Bacteria</taxon>
        <taxon>Bacillati</taxon>
        <taxon>Actinomycetota</taxon>
        <taxon>Actinomycetes</taxon>
        <taxon>Pseudonocardiales</taxon>
        <taxon>Pseudonocardiaceae</taxon>
        <taxon>Pseudonocardia</taxon>
    </lineage>
</organism>
<dbReference type="SUPFAM" id="SSF52172">
    <property type="entry name" value="CheY-like"/>
    <property type="match status" value="1"/>
</dbReference>
<accession>A0ABW4FS06</accession>
<dbReference type="PANTHER" id="PTHR43214">
    <property type="entry name" value="TWO-COMPONENT RESPONSE REGULATOR"/>
    <property type="match status" value="1"/>
</dbReference>
<evidence type="ECO:0000259" key="7">
    <source>
        <dbReference type="PROSITE" id="PS50110"/>
    </source>
</evidence>
<keyword evidence="1 5" id="KW-0597">Phosphoprotein</keyword>
<dbReference type="InterPro" id="IPR016032">
    <property type="entry name" value="Sig_transdc_resp-reg_C-effctor"/>
</dbReference>
<dbReference type="Proteomes" id="UP001597145">
    <property type="component" value="Unassembled WGS sequence"/>
</dbReference>
<dbReference type="InterPro" id="IPR039420">
    <property type="entry name" value="WalR-like"/>
</dbReference>
<dbReference type="PRINTS" id="PR00038">
    <property type="entry name" value="HTHLUXR"/>
</dbReference>
<dbReference type="SMART" id="SM00421">
    <property type="entry name" value="HTH_LUXR"/>
    <property type="match status" value="1"/>
</dbReference>
<feature type="domain" description="HTH luxR-type" evidence="6">
    <location>
        <begin position="145"/>
        <end position="215"/>
    </location>
</feature>
<dbReference type="Pfam" id="PF00072">
    <property type="entry name" value="Response_reg"/>
    <property type="match status" value="1"/>
</dbReference>
<dbReference type="InterPro" id="IPR001789">
    <property type="entry name" value="Sig_transdc_resp-reg_receiver"/>
</dbReference>
<evidence type="ECO:0000256" key="1">
    <source>
        <dbReference type="ARBA" id="ARBA00022553"/>
    </source>
</evidence>
<evidence type="ECO:0000259" key="6">
    <source>
        <dbReference type="PROSITE" id="PS50043"/>
    </source>
</evidence>
<evidence type="ECO:0000256" key="4">
    <source>
        <dbReference type="ARBA" id="ARBA00023163"/>
    </source>
</evidence>
<evidence type="ECO:0000313" key="8">
    <source>
        <dbReference type="EMBL" id="MFD1533320.1"/>
    </source>
</evidence>
<dbReference type="RefSeq" id="WP_343985148.1">
    <property type="nucleotide sequence ID" value="NZ_BAAAJG010000026.1"/>
</dbReference>
<dbReference type="CDD" id="cd06170">
    <property type="entry name" value="LuxR_C_like"/>
    <property type="match status" value="1"/>
</dbReference>
<dbReference type="SMART" id="SM00448">
    <property type="entry name" value="REC"/>
    <property type="match status" value="1"/>
</dbReference>
<dbReference type="InterPro" id="IPR000792">
    <property type="entry name" value="Tscrpt_reg_LuxR_C"/>
</dbReference>
<gene>
    <name evidence="8" type="ORF">ACFSCY_28235</name>
</gene>
<dbReference type="PANTHER" id="PTHR43214:SF24">
    <property type="entry name" value="TRANSCRIPTIONAL REGULATORY PROTEIN NARL-RELATED"/>
    <property type="match status" value="1"/>
</dbReference>
<comment type="caution">
    <text evidence="8">The sequence shown here is derived from an EMBL/GenBank/DDBJ whole genome shotgun (WGS) entry which is preliminary data.</text>
</comment>
<dbReference type="InterPro" id="IPR011006">
    <property type="entry name" value="CheY-like_superfamily"/>
</dbReference>
<name>A0ABW4FS06_9PSEU</name>
<evidence type="ECO:0000313" key="9">
    <source>
        <dbReference type="Proteomes" id="UP001597145"/>
    </source>
</evidence>
<keyword evidence="4" id="KW-0804">Transcription</keyword>
<feature type="modified residue" description="4-aspartylphosphate" evidence="5">
    <location>
        <position position="55"/>
    </location>
</feature>